<evidence type="ECO:0000259" key="4">
    <source>
        <dbReference type="PROSITE" id="PS01124"/>
    </source>
</evidence>
<dbReference type="Gene3D" id="2.60.120.10">
    <property type="entry name" value="Jelly Rolls"/>
    <property type="match status" value="1"/>
</dbReference>
<dbReference type="Pfam" id="PF12833">
    <property type="entry name" value="HTH_18"/>
    <property type="match status" value="1"/>
</dbReference>
<dbReference type="GO" id="GO:0043565">
    <property type="term" value="F:sequence-specific DNA binding"/>
    <property type="evidence" value="ECO:0007669"/>
    <property type="project" value="InterPro"/>
</dbReference>
<evidence type="ECO:0000313" key="5">
    <source>
        <dbReference type="EMBL" id="KRO18929.1"/>
    </source>
</evidence>
<evidence type="ECO:0000256" key="1">
    <source>
        <dbReference type="ARBA" id="ARBA00023015"/>
    </source>
</evidence>
<dbReference type="SMART" id="SM00342">
    <property type="entry name" value="HTH_ARAC"/>
    <property type="match status" value="1"/>
</dbReference>
<evidence type="ECO:0000256" key="3">
    <source>
        <dbReference type="ARBA" id="ARBA00023163"/>
    </source>
</evidence>
<dbReference type="EMBL" id="JQCE01000001">
    <property type="protein sequence ID" value="KRO18929.1"/>
    <property type="molecule type" value="Genomic_DNA"/>
</dbReference>
<dbReference type="PROSITE" id="PS01124">
    <property type="entry name" value="HTH_ARAC_FAMILY_2"/>
    <property type="match status" value="1"/>
</dbReference>
<dbReference type="PANTHER" id="PTHR43280">
    <property type="entry name" value="ARAC-FAMILY TRANSCRIPTIONAL REGULATOR"/>
    <property type="match status" value="1"/>
</dbReference>
<dbReference type="SUPFAM" id="SSF46689">
    <property type="entry name" value="Homeodomain-like"/>
    <property type="match status" value="2"/>
</dbReference>
<dbReference type="InterPro" id="IPR009057">
    <property type="entry name" value="Homeodomain-like_sf"/>
</dbReference>
<dbReference type="Gene3D" id="1.10.10.60">
    <property type="entry name" value="Homeodomain-like"/>
    <property type="match status" value="2"/>
</dbReference>
<protein>
    <recommendedName>
        <fullName evidence="4">HTH araC/xylS-type domain-containing protein</fullName>
    </recommendedName>
</protein>
<dbReference type="GO" id="GO:0003700">
    <property type="term" value="F:DNA-binding transcription factor activity"/>
    <property type="evidence" value="ECO:0007669"/>
    <property type="project" value="InterPro"/>
</dbReference>
<keyword evidence="2" id="KW-0238">DNA-binding</keyword>
<proteinExistence type="predicted"/>
<gene>
    <name evidence="5" type="ORF">IV56_GL000081</name>
</gene>
<sequence length="287" mass="33257">MPIYLEMPHLNPDFPFRFLKNDGSILTTPHWHKEYELLLITQGEANLAINDQQFHIYADQIAFFNSGDVHYVVASPSSERYVYQFDLSFFSDVLSQQPDLDLTQAFSHLTQISTLWPKATQERLVTLLYRLAKEAQNPAPEAMLAVKSLIYQLVVTMIREIPAKDHQQTPLAAIRSHQILETLNQVFGFVEKNYTHKITLAEAAASVNFSEYYFARYFKKNVGQTFINFLNDYRLDKAKWALINTDDSITDILLNVGFTSNKSFYRLFKDRLGVSPKRYREAHKINS</sequence>
<name>A0A0R2MZM8_9LACO</name>
<dbReference type="InterPro" id="IPR003313">
    <property type="entry name" value="AraC-bd"/>
</dbReference>
<dbReference type="InterPro" id="IPR018062">
    <property type="entry name" value="HTH_AraC-typ_CS"/>
</dbReference>
<keyword evidence="6" id="KW-1185">Reference proteome</keyword>
<dbReference type="InterPro" id="IPR018060">
    <property type="entry name" value="HTH_AraC"/>
</dbReference>
<keyword evidence="3" id="KW-0804">Transcription</keyword>
<dbReference type="SUPFAM" id="SSF51215">
    <property type="entry name" value="Regulatory protein AraC"/>
    <property type="match status" value="1"/>
</dbReference>
<dbReference type="PROSITE" id="PS00041">
    <property type="entry name" value="HTH_ARAC_FAMILY_1"/>
    <property type="match status" value="1"/>
</dbReference>
<feature type="domain" description="HTH araC/xylS-type" evidence="4">
    <location>
        <begin position="184"/>
        <end position="282"/>
    </location>
</feature>
<dbReference type="PANTHER" id="PTHR43280:SF28">
    <property type="entry name" value="HTH-TYPE TRANSCRIPTIONAL ACTIVATOR RHAS"/>
    <property type="match status" value="1"/>
</dbReference>
<keyword evidence="1" id="KW-0805">Transcription regulation</keyword>
<dbReference type="InterPro" id="IPR037923">
    <property type="entry name" value="HTH-like"/>
</dbReference>
<reference evidence="5 6" key="1">
    <citation type="journal article" date="2015" name="Genome Announc.">
        <title>Expanding the biotechnology potential of lactobacilli through comparative genomics of 213 strains and associated genera.</title>
        <authorList>
            <person name="Sun Z."/>
            <person name="Harris H.M."/>
            <person name="McCann A."/>
            <person name="Guo C."/>
            <person name="Argimon S."/>
            <person name="Zhang W."/>
            <person name="Yang X."/>
            <person name="Jeffery I.B."/>
            <person name="Cooney J.C."/>
            <person name="Kagawa T.F."/>
            <person name="Liu W."/>
            <person name="Song Y."/>
            <person name="Salvetti E."/>
            <person name="Wrobel A."/>
            <person name="Rasinkangas P."/>
            <person name="Parkhill J."/>
            <person name="Rea M.C."/>
            <person name="O'Sullivan O."/>
            <person name="Ritari J."/>
            <person name="Douillard F.P."/>
            <person name="Paul Ross R."/>
            <person name="Yang R."/>
            <person name="Briner A.E."/>
            <person name="Felis G.E."/>
            <person name="de Vos W.M."/>
            <person name="Barrangou R."/>
            <person name="Klaenhammer T.R."/>
            <person name="Caufield P.W."/>
            <person name="Cui Y."/>
            <person name="Zhang H."/>
            <person name="O'Toole P.W."/>
        </authorList>
    </citation>
    <scope>NUCLEOTIDE SEQUENCE [LARGE SCALE GENOMIC DNA]</scope>
    <source>
        <strain evidence="5 6">DSM 24301</strain>
    </source>
</reference>
<dbReference type="InterPro" id="IPR020449">
    <property type="entry name" value="Tscrpt_reg_AraC-type_HTH"/>
</dbReference>
<dbReference type="AlphaFoldDB" id="A0A0R2MZM8"/>
<comment type="caution">
    <text evidence="5">The sequence shown here is derived from an EMBL/GenBank/DDBJ whole genome shotgun (WGS) entry which is preliminary data.</text>
</comment>
<organism evidence="5 6">
    <name type="scientific">Lacticaseibacillus saniviri JCM 17471 = DSM 24301</name>
    <dbReference type="NCBI Taxonomy" id="1293598"/>
    <lineage>
        <taxon>Bacteria</taxon>
        <taxon>Bacillati</taxon>
        <taxon>Bacillota</taxon>
        <taxon>Bacilli</taxon>
        <taxon>Lactobacillales</taxon>
        <taxon>Lactobacillaceae</taxon>
        <taxon>Lacticaseibacillus</taxon>
    </lineage>
</organism>
<dbReference type="STRING" id="1293598.IV56_GL000081"/>
<dbReference type="PATRIC" id="fig|1293598.4.peg.82"/>
<dbReference type="InterPro" id="IPR014710">
    <property type="entry name" value="RmlC-like_jellyroll"/>
</dbReference>
<dbReference type="Pfam" id="PF02311">
    <property type="entry name" value="AraC_binding"/>
    <property type="match status" value="1"/>
</dbReference>
<dbReference type="PRINTS" id="PR00032">
    <property type="entry name" value="HTHARAC"/>
</dbReference>
<evidence type="ECO:0000313" key="6">
    <source>
        <dbReference type="Proteomes" id="UP000050969"/>
    </source>
</evidence>
<dbReference type="Proteomes" id="UP000050969">
    <property type="component" value="Unassembled WGS sequence"/>
</dbReference>
<accession>A0A0R2MZM8</accession>
<dbReference type="RefSeq" id="WP_056991804.1">
    <property type="nucleotide sequence ID" value="NZ_JQCE01000001.1"/>
</dbReference>
<evidence type="ECO:0000256" key="2">
    <source>
        <dbReference type="ARBA" id="ARBA00023125"/>
    </source>
</evidence>